<dbReference type="PROSITE" id="PS00428">
    <property type="entry name" value="FTSW_RODA_SPOVE"/>
    <property type="match status" value="1"/>
</dbReference>
<feature type="transmembrane region" description="Helical" evidence="13">
    <location>
        <begin position="353"/>
        <end position="375"/>
    </location>
</feature>
<evidence type="ECO:0000256" key="4">
    <source>
        <dbReference type="ARBA" id="ARBA00022679"/>
    </source>
</evidence>
<dbReference type="RefSeq" id="WP_211421659.1">
    <property type="nucleotide sequence ID" value="NZ_CP072642.1"/>
</dbReference>
<feature type="transmembrane region" description="Helical" evidence="13">
    <location>
        <begin position="287"/>
        <end position="307"/>
    </location>
</feature>
<evidence type="ECO:0000256" key="10">
    <source>
        <dbReference type="ARBA" id="ARBA00023316"/>
    </source>
</evidence>
<feature type="transmembrane region" description="Helical" evidence="13">
    <location>
        <begin position="139"/>
        <end position="157"/>
    </location>
</feature>
<sequence>MQERPWRDFDWPLLTALTLLCGVSLVALYSIDAAPGEATDWHQKFWFKQLLWCSIGYVLFFWVTRLNFQRVFDAAPYIYAVTVLLLVAVLIVGVKINGQRCWIRLGPLGTLQPSEFAKLGTILLVARILRPISIQGVTWPQLALVAVVTLIPVGLTLRQPDTGTALTFFPPVLVMVFLSGISVRWVVGSALTGLVIGPLLFVFVIEPRLKQYQRDRINVTWNAIFHPERLQDRQTREGFGYQTLQSMIAVGSGGILGRGFRGGTQSQGGFVPAHHSDFIASVIAEEFGLVGSLGVLALLLFVILHSANVAGRSRERFSMLVLAGYMTLLAFHVIVNFGMVVGLVPIIGIPLPLLSAGGSSLLMTFVSLGLVANVYGRRFSN</sequence>
<feature type="transmembrane region" description="Helical" evidence="13">
    <location>
        <begin position="76"/>
        <end position="96"/>
    </location>
</feature>
<feature type="transmembrane region" description="Helical" evidence="13">
    <location>
        <begin position="239"/>
        <end position="260"/>
    </location>
</feature>
<dbReference type="InterPro" id="IPR011923">
    <property type="entry name" value="RodA/MrdB"/>
</dbReference>
<dbReference type="PANTHER" id="PTHR30474">
    <property type="entry name" value="CELL CYCLE PROTEIN"/>
    <property type="match status" value="1"/>
</dbReference>
<comment type="subcellular location">
    <subcellularLocation>
        <location evidence="1">Membrane</location>
        <topology evidence="1">Multi-pass membrane protein</topology>
    </subcellularLocation>
</comment>
<keyword evidence="9 13" id="KW-0472">Membrane</keyword>
<dbReference type="Proteomes" id="UP000677668">
    <property type="component" value="Chromosome 1"/>
</dbReference>
<keyword evidence="6" id="KW-0133">Cell shape</keyword>
<feature type="transmembrane region" description="Helical" evidence="13">
    <location>
        <begin position="187"/>
        <end position="205"/>
    </location>
</feature>
<feature type="transmembrane region" description="Helical" evidence="13">
    <location>
        <begin position="319"/>
        <end position="347"/>
    </location>
</feature>
<evidence type="ECO:0000256" key="13">
    <source>
        <dbReference type="SAM" id="Phobius"/>
    </source>
</evidence>
<keyword evidence="7" id="KW-0573">Peptidoglycan synthesis</keyword>
<evidence type="ECO:0000256" key="7">
    <source>
        <dbReference type="ARBA" id="ARBA00022984"/>
    </source>
</evidence>
<evidence type="ECO:0000256" key="2">
    <source>
        <dbReference type="ARBA" id="ARBA00022475"/>
    </source>
</evidence>
<keyword evidence="3" id="KW-0328">Glycosyltransferase</keyword>
<keyword evidence="5 13" id="KW-0812">Transmembrane</keyword>
<keyword evidence="15" id="KW-1185">Reference proteome</keyword>
<evidence type="ECO:0000256" key="5">
    <source>
        <dbReference type="ARBA" id="ARBA00022692"/>
    </source>
</evidence>
<proteinExistence type="predicted"/>
<dbReference type="InterPro" id="IPR018365">
    <property type="entry name" value="Cell_cycle_FtsW-rel_CS"/>
</dbReference>
<reference evidence="14 15" key="1">
    <citation type="submission" date="2021-03" db="EMBL/GenBank/DDBJ databases">
        <title>Genomic and phenotypic characterization of Chloracidobacterium isolates provides evidence for multiple species.</title>
        <authorList>
            <person name="Saini M.K."/>
            <person name="Costas A.M.G."/>
            <person name="Tank M."/>
            <person name="Bryant D.A."/>
        </authorList>
    </citation>
    <scope>NUCLEOTIDE SEQUENCE [LARGE SCALE GENOMIC DNA]</scope>
    <source>
        <strain evidence="14 15">N</strain>
    </source>
</reference>
<evidence type="ECO:0000313" key="14">
    <source>
        <dbReference type="EMBL" id="QUV93264.1"/>
    </source>
</evidence>
<evidence type="ECO:0000256" key="1">
    <source>
        <dbReference type="ARBA" id="ARBA00004141"/>
    </source>
</evidence>
<evidence type="ECO:0000313" key="15">
    <source>
        <dbReference type="Proteomes" id="UP000677668"/>
    </source>
</evidence>
<feature type="transmembrane region" description="Helical" evidence="13">
    <location>
        <begin position="12"/>
        <end position="33"/>
    </location>
</feature>
<dbReference type="Pfam" id="PF01098">
    <property type="entry name" value="FTSW_RODA_SPOVE"/>
    <property type="match status" value="1"/>
</dbReference>
<keyword evidence="8 13" id="KW-1133">Transmembrane helix</keyword>
<evidence type="ECO:0000256" key="3">
    <source>
        <dbReference type="ARBA" id="ARBA00022676"/>
    </source>
</evidence>
<keyword evidence="4" id="KW-0808">Transferase</keyword>
<name>A0ABX8AX65_9BACT</name>
<dbReference type="PANTHER" id="PTHR30474:SF1">
    <property type="entry name" value="PEPTIDOGLYCAN GLYCOSYLTRANSFERASE MRDB"/>
    <property type="match status" value="1"/>
</dbReference>
<evidence type="ECO:0000256" key="12">
    <source>
        <dbReference type="ARBA" id="ARBA00033270"/>
    </source>
</evidence>
<keyword evidence="10" id="KW-0961">Cell wall biogenesis/degradation</keyword>
<evidence type="ECO:0000256" key="6">
    <source>
        <dbReference type="ARBA" id="ARBA00022960"/>
    </source>
</evidence>
<dbReference type="EMBL" id="CP072642">
    <property type="protein sequence ID" value="QUV93264.1"/>
    <property type="molecule type" value="Genomic_DNA"/>
</dbReference>
<evidence type="ECO:0000256" key="9">
    <source>
        <dbReference type="ARBA" id="ARBA00023136"/>
    </source>
</evidence>
<accession>A0ABX8AX65</accession>
<protein>
    <recommendedName>
        <fullName evidence="12">Cell wall polymerase</fullName>
    </recommendedName>
    <alternativeName>
        <fullName evidence="11">Peptidoglycan polymerase</fullName>
    </alternativeName>
</protein>
<gene>
    <name evidence="14" type="primary">rodA</name>
    <name evidence="14" type="ORF">J8C05_07740</name>
</gene>
<organism evidence="14 15">
    <name type="scientific">Chloracidobacterium sp. N</name>
    <dbReference type="NCBI Taxonomy" id="2821540"/>
    <lineage>
        <taxon>Bacteria</taxon>
        <taxon>Pseudomonadati</taxon>
        <taxon>Acidobacteriota</taxon>
        <taxon>Terriglobia</taxon>
        <taxon>Terriglobales</taxon>
        <taxon>Acidobacteriaceae</taxon>
        <taxon>Chloracidobacterium</taxon>
        <taxon>Chloracidobacterium aggregatum</taxon>
    </lineage>
</organism>
<feature type="transmembrane region" description="Helical" evidence="13">
    <location>
        <begin position="45"/>
        <end position="64"/>
    </location>
</feature>
<keyword evidence="2" id="KW-1003">Cell membrane</keyword>
<dbReference type="NCBIfam" id="TIGR02210">
    <property type="entry name" value="rodA_shape"/>
    <property type="match status" value="1"/>
</dbReference>
<dbReference type="InterPro" id="IPR001182">
    <property type="entry name" value="FtsW/RodA"/>
</dbReference>
<evidence type="ECO:0000256" key="11">
    <source>
        <dbReference type="ARBA" id="ARBA00032370"/>
    </source>
</evidence>
<evidence type="ECO:0000256" key="8">
    <source>
        <dbReference type="ARBA" id="ARBA00022989"/>
    </source>
</evidence>